<organism evidence="7 8">
    <name type="scientific">Pedosphaera parvula (strain Ellin514)</name>
    <dbReference type="NCBI Taxonomy" id="320771"/>
    <lineage>
        <taxon>Bacteria</taxon>
        <taxon>Pseudomonadati</taxon>
        <taxon>Verrucomicrobiota</taxon>
        <taxon>Pedosphaerae</taxon>
        <taxon>Pedosphaerales</taxon>
        <taxon>Pedosphaeraceae</taxon>
        <taxon>Pedosphaera</taxon>
    </lineage>
</organism>
<proteinExistence type="predicted"/>
<dbReference type="AlphaFoldDB" id="B9XML0"/>
<evidence type="ECO:0000313" key="7">
    <source>
        <dbReference type="EMBL" id="EEF58909.1"/>
    </source>
</evidence>
<evidence type="ECO:0000256" key="3">
    <source>
        <dbReference type="ARBA" id="ARBA00022723"/>
    </source>
</evidence>
<keyword evidence="3" id="KW-0479">Metal-binding</keyword>
<feature type="domain" description="Moybdenum cofactor oxidoreductase dimerisation" evidence="6">
    <location>
        <begin position="239"/>
        <end position="335"/>
    </location>
</feature>
<name>B9XML0_PEDPL</name>
<evidence type="ECO:0000256" key="4">
    <source>
        <dbReference type="ARBA" id="ARBA00023002"/>
    </source>
</evidence>
<dbReference type="InterPro" id="IPR014756">
    <property type="entry name" value="Ig_E-set"/>
</dbReference>
<dbReference type="EC" id="1.7.1.1" evidence="7"/>
<dbReference type="InterPro" id="IPR036374">
    <property type="entry name" value="OxRdtase_Mopterin-bd_sf"/>
</dbReference>
<dbReference type="PANTHER" id="PTHR19372">
    <property type="entry name" value="SULFITE REDUCTASE"/>
    <property type="match status" value="1"/>
</dbReference>
<dbReference type="InterPro" id="IPR008335">
    <property type="entry name" value="Mopterin_OxRdtase_euk"/>
</dbReference>
<dbReference type="Gene3D" id="2.60.40.650">
    <property type="match status" value="1"/>
</dbReference>
<dbReference type="PANTHER" id="PTHR19372:SF7">
    <property type="entry name" value="SULFITE OXIDASE, MITOCHONDRIAL"/>
    <property type="match status" value="1"/>
</dbReference>
<sequence length="355" mass="39779">MNDQQIRNGKIVRSAEPLNLEMPFEKLDGFITPTELFYVRMHYAIPKIDRTKWRLRVEGEVERAFELNFDELTKLASKRVAALLECAGNSRIFLEPKVSGVQWGLGAVGNANWTGVPLSILLDRAGVKQAAREVILEGADEGPAELAGGPHGKVCFARSIPLAKAREDALLAYKINDVDLPAEHGFPVRAIVPGWYAVASVKWLQRVIVIDRPFNGYYQTLDYAFWKRVHGNPELEPLRKMPIKSEIAQPMEGETVPVNSKVRVRGAAWTGEGEVAKVELTVDGGATWNETKLDEAKPNAWRLWEFDWQTPATAEKRILIARATDSKGRTQPAEHDPDRGAYMINHLLPINVEVR</sequence>
<dbReference type="Pfam" id="PF03404">
    <property type="entry name" value="Mo-co_dimer"/>
    <property type="match status" value="1"/>
</dbReference>
<dbReference type="Proteomes" id="UP000003688">
    <property type="component" value="Unassembled WGS sequence"/>
</dbReference>
<protein>
    <submittedName>
        <fullName evidence="7">Nitrate reductase (NADH)</fullName>
        <ecNumber evidence="7">1.7.1.1</ecNumber>
    </submittedName>
</protein>
<evidence type="ECO:0000259" key="6">
    <source>
        <dbReference type="Pfam" id="PF03404"/>
    </source>
</evidence>
<dbReference type="GO" id="GO:0006790">
    <property type="term" value="P:sulfur compound metabolic process"/>
    <property type="evidence" value="ECO:0007669"/>
    <property type="project" value="TreeGrafter"/>
</dbReference>
<comment type="cofactor">
    <cofactor evidence="1">
        <name>Mo-molybdopterin</name>
        <dbReference type="ChEBI" id="CHEBI:71302"/>
    </cofactor>
</comment>
<evidence type="ECO:0000313" key="8">
    <source>
        <dbReference type="Proteomes" id="UP000003688"/>
    </source>
</evidence>
<keyword evidence="8" id="KW-1185">Reference proteome</keyword>
<feature type="domain" description="Oxidoreductase molybdopterin-binding" evidence="5">
    <location>
        <begin position="42"/>
        <end position="218"/>
    </location>
</feature>
<keyword evidence="2" id="KW-0500">Molybdenum</keyword>
<dbReference type="CDD" id="cd02110">
    <property type="entry name" value="SO_family_Moco_dimer"/>
    <property type="match status" value="1"/>
</dbReference>
<evidence type="ECO:0000259" key="5">
    <source>
        <dbReference type="Pfam" id="PF00174"/>
    </source>
</evidence>
<dbReference type="GO" id="GO:0020037">
    <property type="term" value="F:heme binding"/>
    <property type="evidence" value="ECO:0007669"/>
    <property type="project" value="TreeGrafter"/>
</dbReference>
<dbReference type="RefSeq" id="WP_007417049.1">
    <property type="nucleotide sequence ID" value="NZ_ABOX02000035.1"/>
</dbReference>
<reference evidence="7 8" key="1">
    <citation type="journal article" date="2011" name="J. Bacteriol.">
        <title>Genome sequence of 'Pedosphaera parvula' Ellin514, an aerobic Verrucomicrobial isolate from pasture soil.</title>
        <authorList>
            <person name="Kant R."/>
            <person name="van Passel M.W."/>
            <person name="Sangwan P."/>
            <person name="Palva A."/>
            <person name="Lucas S."/>
            <person name="Copeland A."/>
            <person name="Lapidus A."/>
            <person name="Glavina Del Rio T."/>
            <person name="Dalin E."/>
            <person name="Tice H."/>
            <person name="Bruce D."/>
            <person name="Goodwin L."/>
            <person name="Pitluck S."/>
            <person name="Chertkov O."/>
            <person name="Larimer F.W."/>
            <person name="Land M.L."/>
            <person name="Hauser L."/>
            <person name="Brettin T.S."/>
            <person name="Detter J.C."/>
            <person name="Han S."/>
            <person name="de Vos W.M."/>
            <person name="Janssen P.H."/>
            <person name="Smidt H."/>
        </authorList>
    </citation>
    <scope>NUCLEOTIDE SEQUENCE [LARGE SCALE GENOMIC DNA]</scope>
    <source>
        <strain evidence="7 8">Ellin514</strain>
    </source>
</reference>
<evidence type="ECO:0000256" key="2">
    <source>
        <dbReference type="ARBA" id="ARBA00022505"/>
    </source>
</evidence>
<dbReference type="InterPro" id="IPR005066">
    <property type="entry name" value="MoCF_OxRdtse_dimer"/>
</dbReference>
<dbReference type="InterPro" id="IPR000572">
    <property type="entry name" value="OxRdtase_Mopterin-bd_dom"/>
</dbReference>
<dbReference type="GO" id="GO:0030151">
    <property type="term" value="F:molybdenum ion binding"/>
    <property type="evidence" value="ECO:0007669"/>
    <property type="project" value="InterPro"/>
</dbReference>
<accession>B9XML0</accession>
<dbReference type="OrthoDB" id="9778777at2"/>
<evidence type="ECO:0000256" key="1">
    <source>
        <dbReference type="ARBA" id="ARBA00001924"/>
    </source>
</evidence>
<dbReference type="STRING" id="320771.Cflav_PD2911"/>
<dbReference type="GO" id="GO:0008482">
    <property type="term" value="F:sulfite oxidase activity"/>
    <property type="evidence" value="ECO:0007669"/>
    <property type="project" value="TreeGrafter"/>
</dbReference>
<dbReference type="GO" id="GO:0043546">
    <property type="term" value="F:molybdopterin cofactor binding"/>
    <property type="evidence" value="ECO:0007669"/>
    <property type="project" value="TreeGrafter"/>
</dbReference>
<dbReference type="PRINTS" id="PR00407">
    <property type="entry name" value="EUMOPTERIN"/>
</dbReference>
<keyword evidence="4 7" id="KW-0560">Oxidoreductase</keyword>
<gene>
    <name evidence="7" type="ORF">Cflav_PD2911</name>
</gene>
<dbReference type="SUPFAM" id="SSF81296">
    <property type="entry name" value="E set domains"/>
    <property type="match status" value="1"/>
</dbReference>
<dbReference type="EMBL" id="ABOX02000035">
    <property type="protein sequence ID" value="EEF58909.1"/>
    <property type="molecule type" value="Genomic_DNA"/>
</dbReference>
<comment type="caution">
    <text evidence="7">The sequence shown here is derived from an EMBL/GenBank/DDBJ whole genome shotgun (WGS) entry which is preliminary data.</text>
</comment>
<dbReference type="SUPFAM" id="SSF56524">
    <property type="entry name" value="Oxidoreductase molybdopterin-binding domain"/>
    <property type="match status" value="1"/>
</dbReference>
<dbReference type="Gene3D" id="3.90.420.10">
    <property type="entry name" value="Oxidoreductase, molybdopterin-binding domain"/>
    <property type="match status" value="1"/>
</dbReference>
<dbReference type="GO" id="GO:0009703">
    <property type="term" value="F:nitrate reductase (NADH) activity"/>
    <property type="evidence" value="ECO:0007669"/>
    <property type="project" value="UniProtKB-EC"/>
</dbReference>
<dbReference type="Pfam" id="PF00174">
    <property type="entry name" value="Oxidored_molyb"/>
    <property type="match status" value="1"/>
</dbReference>